<organism evidence="1 2">
    <name type="scientific">Sphingobium xenophagum</name>
    <dbReference type="NCBI Taxonomy" id="121428"/>
    <lineage>
        <taxon>Bacteria</taxon>
        <taxon>Pseudomonadati</taxon>
        <taxon>Pseudomonadota</taxon>
        <taxon>Alphaproteobacteria</taxon>
        <taxon>Sphingomonadales</taxon>
        <taxon>Sphingomonadaceae</taxon>
        <taxon>Sphingobium</taxon>
    </lineage>
</organism>
<dbReference type="InterPro" id="IPR043856">
    <property type="entry name" value="DUF5818"/>
</dbReference>
<dbReference type="Pfam" id="PF19135">
    <property type="entry name" value="DUF5818"/>
    <property type="match status" value="1"/>
</dbReference>
<evidence type="ECO:0000313" key="2">
    <source>
        <dbReference type="Proteomes" id="UP000290975"/>
    </source>
</evidence>
<name>A0A401J2S3_SPHXE</name>
<protein>
    <submittedName>
        <fullName evidence="1">Uncharacterized protein</fullName>
    </submittedName>
</protein>
<evidence type="ECO:0000313" key="1">
    <source>
        <dbReference type="EMBL" id="GBH30914.1"/>
    </source>
</evidence>
<dbReference type="AlphaFoldDB" id="A0A401J2S3"/>
<gene>
    <name evidence="1" type="ORF">MBESOW_P2169</name>
</gene>
<dbReference type="RefSeq" id="WP_086486068.1">
    <property type="nucleotide sequence ID" value="NZ_BBQY01000008.1"/>
</dbReference>
<comment type="caution">
    <text evidence="1">The sequence shown here is derived from an EMBL/GenBank/DDBJ whole genome shotgun (WGS) entry which is preliminary data.</text>
</comment>
<proteinExistence type="predicted"/>
<accession>A0A401J2S3</accession>
<dbReference type="EMBL" id="BBQY01000008">
    <property type="protein sequence ID" value="GBH30914.1"/>
    <property type="molecule type" value="Genomic_DNA"/>
</dbReference>
<keyword evidence="2" id="KW-1185">Reference proteome</keyword>
<dbReference type="Proteomes" id="UP000290975">
    <property type="component" value="Unassembled WGS sequence"/>
</dbReference>
<reference evidence="1 2" key="1">
    <citation type="submission" date="2014-12" db="EMBL/GenBank/DDBJ databases">
        <title>Whole genome sequencing of Sphingobium xenophagum OW59.</title>
        <authorList>
            <person name="Ohta Y."/>
            <person name="Nishi S."/>
            <person name="Hatada Y."/>
        </authorList>
    </citation>
    <scope>NUCLEOTIDE SEQUENCE [LARGE SCALE GENOMIC DNA]</scope>
    <source>
        <strain evidence="1 2">OW59</strain>
    </source>
</reference>
<sequence>MPRGSQHDLTGILLGDGPYPVLRVDDGGEWRLDVSGRYHHLLGRRVRVSGTRSEFDMLDVKRIEPA</sequence>